<keyword evidence="6 7" id="KW-0472">Membrane</keyword>
<dbReference type="CDD" id="cd06261">
    <property type="entry name" value="TM_PBP2"/>
    <property type="match status" value="1"/>
</dbReference>
<comment type="subcellular location">
    <subcellularLocation>
        <location evidence="1 7">Cell membrane</location>
        <topology evidence="1 7">Multi-pass membrane protein</topology>
    </subcellularLocation>
</comment>
<dbReference type="PANTHER" id="PTHR43005">
    <property type="entry name" value="BLR7065 PROTEIN"/>
    <property type="match status" value="1"/>
</dbReference>
<gene>
    <name evidence="9" type="ORF">GCM10009539_55910</name>
</gene>
<reference evidence="10" key="1">
    <citation type="journal article" date="2019" name="Int. J. Syst. Evol. Microbiol.">
        <title>The Global Catalogue of Microorganisms (GCM) 10K type strain sequencing project: providing services to taxonomists for standard genome sequencing and annotation.</title>
        <authorList>
            <consortium name="The Broad Institute Genomics Platform"/>
            <consortium name="The Broad Institute Genome Sequencing Center for Infectious Disease"/>
            <person name="Wu L."/>
            <person name="Ma J."/>
        </authorList>
    </citation>
    <scope>NUCLEOTIDE SEQUENCE [LARGE SCALE GENOMIC DNA]</scope>
    <source>
        <strain evidence="10">JCM 10425</strain>
    </source>
</reference>
<dbReference type="Proteomes" id="UP001500967">
    <property type="component" value="Unassembled WGS sequence"/>
</dbReference>
<sequence length="289" mass="31675">MVDSRRRHRALEVLFLVPAVAYLVLFFGYPIVKNLAMGFQEYTTSTFYTGEAPWVGFANYSAVIGSSVFGQALLNTAVFTVASIAGQFVLGLGIALYFRRRFPLSGLLRSLILLPWLIPLIVASAIWRWILDQDNGALNRVIPGSPGWLTSTSLALIACIIVNIWIGIPFNTTILYGGLQDIPPDLYEAAALDGATGWRAFRYVTWPLLRPVVNVVLVLGLVYTIKVLDLILGLTRGGPANATQTLATQSYHLSFVEFDFGQGAALGNILIAISLVFAFVYLRSARREA</sequence>
<evidence type="ECO:0000256" key="5">
    <source>
        <dbReference type="ARBA" id="ARBA00022989"/>
    </source>
</evidence>
<keyword evidence="2 7" id="KW-0813">Transport</keyword>
<evidence type="ECO:0000256" key="7">
    <source>
        <dbReference type="RuleBase" id="RU363032"/>
    </source>
</evidence>
<dbReference type="SUPFAM" id="SSF161098">
    <property type="entry name" value="MetI-like"/>
    <property type="match status" value="1"/>
</dbReference>
<feature type="transmembrane region" description="Helical" evidence="7">
    <location>
        <begin position="110"/>
        <end position="130"/>
    </location>
</feature>
<feature type="transmembrane region" description="Helical" evidence="7">
    <location>
        <begin position="260"/>
        <end position="282"/>
    </location>
</feature>
<dbReference type="InterPro" id="IPR000515">
    <property type="entry name" value="MetI-like"/>
</dbReference>
<keyword evidence="4 7" id="KW-0812">Transmembrane</keyword>
<evidence type="ECO:0000313" key="10">
    <source>
        <dbReference type="Proteomes" id="UP001500967"/>
    </source>
</evidence>
<dbReference type="PROSITE" id="PS50928">
    <property type="entry name" value="ABC_TM1"/>
    <property type="match status" value="1"/>
</dbReference>
<keyword evidence="5 7" id="KW-1133">Transmembrane helix</keyword>
<dbReference type="Pfam" id="PF00528">
    <property type="entry name" value="BPD_transp_1"/>
    <property type="match status" value="1"/>
</dbReference>
<evidence type="ECO:0000259" key="8">
    <source>
        <dbReference type="PROSITE" id="PS50928"/>
    </source>
</evidence>
<protein>
    <submittedName>
        <fullName evidence="9">Sugar ABC transporter permease</fullName>
    </submittedName>
</protein>
<dbReference type="RefSeq" id="WP_344651901.1">
    <property type="nucleotide sequence ID" value="NZ_BAAAGX010000022.1"/>
</dbReference>
<evidence type="ECO:0000256" key="3">
    <source>
        <dbReference type="ARBA" id="ARBA00022475"/>
    </source>
</evidence>
<feature type="transmembrane region" description="Helical" evidence="7">
    <location>
        <begin position="77"/>
        <end position="98"/>
    </location>
</feature>
<organism evidence="9 10">
    <name type="scientific">Cryptosporangium japonicum</name>
    <dbReference type="NCBI Taxonomy" id="80872"/>
    <lineage>
        <taxon>Bacteria</taxon>
        <taxon>Bacillati</taxon>
        <taxon>Actinomycetota</taxon>
        <taxon>Actinomycetes</taxon>
        <taxon>Cryptosporangiales</taxon>
        <taxon>Cryptosporangiaceae</taxon>
        <taxon>Cryptosporangium</taxon>
    </lineage>
</organism>
<comment type="similarity">
    <text evidence="7">Belongs to the binding-protein-dependent transport system permease family.</text>
</comment>
<dbReference type="EMBL" id="BAAAGX010000022">
    <property type="protein sequence ID" value="GAA0262851.1"/>
    <property type="molecule type" value="Genomic_DNA"/>
</dbReference>
<feature type="transmembrane region" description="Helical" evidence="7">
    <location>
        <begin position="208"/>
        <end position="225"/>
    </location>
</feature>
<evidence type="ECO:0000256" key="4">
    <source>
        <dbReference type="ARBA" id="ARBA00022692"/>
    </source>
</evidence>
<feature type="domain" description="ABC transmembrane type-1" evidence="8">
    <location>
        <begin position="73"/>
        <end position="281"/>
    </location>
</feature>
<evidence type="ECO:0000313" key="9">
    <source>
        <dbReference type="EMBL" id="GAA0262851.1"/>
    </source>
</evidence>
<name>A0ABP3EIH6_9ACTN</name>
<comment type="caution">
    <text evidence="9">The sequence shown here is derived from an EMBL/GenBank/DDBJ whole genome shotgun (WGS) entry which is preliminary data.</text>
</comment>
<evidence type="ECO:0000256" key="6">
    <source>
        <dbReference type="ARBA" id="ARBA00023136"/>
    </source>
</evidence>
<dbReference type="Gene3D" id="1.10.3720.10">
    <property type="entry name" value="MetI-like"/>
    <property type="match status" value="1"/>
</dbReference>
<keyword evidence="10" id="KW-1185">Reference proteome</keyword>
<dbReference type="InterPro" id="IPR035906">
    <property type="entry name" value="MetI-like_sf"/>
</dbReference>
<feature type="transmembrane region" description="Helical" evidence="7">
    <location>
        <begin position="150"/>
        <end position="170"/>
    </location>
</feature>
<evidence type="ECO:0000256" key="2">
    <source>
        <dbReference type="ARBA" id="ARBA00022448"/>
    </source>
</evidence>
<proteinExistence type="inferred from homology"/>
<feature type="transmembrane region" description="Helical" evidence="7">
    <location>
        <begin position="12"/>
        <end position="32"/>
    </location>
</feature>
<evidence type="ECO:0000256" key="1">
    <source>
        <dbReference type="ARBA" id="ARBA00004651"/>
    </source>
</evidence>
<keyword evidence="3" id="KW-1003">Cell membrane</keyword>
<accession>A0ABP3EIH6</accession>
<dbReference type="PANTHER" id="PTHR43005:SF1">
    <property type="entry name" value="SPERMIDINE_PUTRESCINE TRANSPORT SYSTEM PERMEASE PROTEIN"/>
    <property type="match status" value="1"/>
</dbReference>